<evidence type="ECO:0000256" key="1">
    <source>
        <dbReference type="ARBA" id="ARBA00022679"/>
    </source>
</evidence>
<dbReference type="GO" id="GO:0003964">
    <property type="term" value="F:RNA-directed DNA polymerase activity"/>
    <property type="evidence" value="ECO:0007669"/>
    <property type="project" value="UniProtKB-KW"/>
</dbReference>
<organism evidence="9 10">
    <name type="scientific">Tanacetum coccineum</name>
    <dbReference type="NCBI Taxonomy" id="301880"/>
    <lineage>
        <taxon>Eukaryota</taxon>
        <taxon>Viridiplantae</taxon>
        <taxon>Streptophyta</taxon>
        <taxon>Embryophyta</taxon>
        <taxon>Tracheophyta</taxon>
        <taxon>Spermatophyta</taxon>
        <taxon>Magnoliopsida</taxon>
        <taxon>eudicotyledons</taxon>
        <taxon>Gunneridae</taxon>
        <taxon>Pentapetalae</taxon>
        <taxon>asterids</taxon>
        <taxon>campanulids</taxon>
        <taxon>Asterales</taxon>
        <taxon>Asteraceae</taxon>
        <taxon>Asteroideae</taxon>
        <taxon>Anthemideae</taxon>
        <taxon>Anthemidinae</taxon>
        <taxon>Tanacetum</taxon>
    </lineage>
</organism>
<dbReference type="EMBL" id="BQNB010009291">
    <property type="protein sequence ID" value="GJS61451.1"/>
    <property type="molecule type" value="Genomic_DNA"/>
</dbReference>
<sequence length="479" mass="54782">MTAILHDMVEDIMEVFMDDFSVFGNPFNCCLANLDRMLARFEETNLVLNWEKCDFMVKEGIMLGHKISEAGIEVDRPKIDVIAKLPYPTNVKRVRSFLGQRIDGKFKPIYYASKTLNNSQEHYTTTEKELLAVEAENLAADHLSILENPDMGVFTKEEIVNEFLNEHLMKLKAELNDDEPWYADYANYIVGKIVPPKWTPDTLGDTTVPRLLEERSFGYNPKDWSEKLNDALSAFRTAYKTLTGCTPFRLVYGKACHLYVEIKHKAYWALNQCKIDLAAAAKNCFIELNELMELRDGAYENTRIYKERTKKWNDSKLRGDKDFKVGDHVLEITNKNRISFKVNGHRLKQYYDGHIDMKDKEVVKVEEDTTHASPKPSKPRLCLRWSPTGRIFDFSAKLIESSDSECQSDSSKGDNACNSNLEEPTRKLFPNSTSFCGRALCYPKNNREDIGKLGVKGSLRIHIEQRIAAMMGYRGGSGG</sequence>
<protein>
    <submittedName>
        <fullName evidence="9">Reverse transcriptase domain-containing protein</fullName>
    </submittedName>
</protein>
<dbReference type="Gene3D" id="3.30.420.10">
    <property type="entry name" value="Ribonuclease H-like superfamily/Ribonuclease H"/>
    <property type="match status" value="1"/>
</dbReference>
<dbReference type="Proteomes" id="UP001151760">
    <property type="component" value="Unassembled WGS sequence"/>
</dbReference>
<feature type="domain" description="Reverse transcriptase RNase H-like" evidence="8">
    <location>
        <begin position="96"/>
        <end position="133"/>
    </location>
</feature>
<evidence type="ECO:0000256" key="7">
    <source>
        <dbReference type="SAM" id="MobiDB-lite"/>
    </source>
</evidence>
<evidence type="ECO:0000256" key="6">
    <source>
        <dbReference type="ARBA" id="ARBA00022918"/>
    </source>
</evidence>
<keyword evidence="10" id="KW-1185">Reference proteome</keyword>
<proteinExistence type="predicted"/>
<evidence type="ECO:0000259" key="8">
    <source>
        <dbReference type="Pfam" id="PF17917"/>
    </source>
</evidence>
<dbReference type="PANTHER" id="PTHR37984">
    <property type="entry name" value="PROTEIN CBG26694"/>
    <property type="match status" value="1"/>
</dbReference>
<evidence type="ECO:0000256" key="3">
    <source>
        <dbReference type="ARBA" id="ARBA00022722"/>
    </source>
</evidence>
<keyword evidence="6 9" id="KW-0695">RNA-directed DNA polymerase</keyword>
<keyword evidence="3" id="KW-0540">Nuclease</keyword>
<evidence type="ECO:0000256" key="5">
    <source>
        <dbReference type="ARBA" id="ARBA00022801"/>
    </source>
</evidence>
<dbReference type="InterPro" id="IPR043128">
    <property type="entry name" value="Rev_trsase/Diguanyl_cyclase"/>
</dbReference>
<evidence type="ECO:0000313" key="10">
    <source>
        <dbReference type="Proteomes" id="UP001151760"/>
    </source>
</evidence>
<keyword evidence="2" id="KW-0548">Nucleotidyltransferase</keyword>
<evidence type="ECO:0000256" key="2">
    <source>
        <dbReference type="ARBA" id="ARBA00022695"/>
    </source>
</evidence>
<gene>
    <name evidence="9" type="ORF">Tco_0656235</name>
</gene>
<dbReference type="InterPro" id="IPR043502">
    <property type="entry name" value="DNA/RNA_pol_sf"/>
</dbReference>
<dbReference type="Gene3D" id="3.30.70.270">
    <property type="match status" value="1"/>
</dbReference>
<evidence type="ECO:0000256" key="4">
    <source>
        <dbReference type="ARBA" id="ARBA00022759"/>
    </source>
</evidence>
<reference evidence="9" key="1">
    <citation type="journal article" date="2022" name="Int. J. Mol. Sci.">
        <title>Draft Genome of Tanacetum Coccineum: Genomic Comparison of Closely Related Tanacetum-Family Plants.</title>
        <authorList>
            <person name="Yamashiro T."/>
            <person name="Shiraishi A."/>
            <person name="Nakayama K."/>
            <person name="Satake H."/>
        </authorList>
    </citation>
    <scope>NUCLEOTIDE SEQUENCE</scope>
</reference>
<feature type="region of interest" description="Disordered" evidence="7">
    <location>
        <begin position="404"/>
        <end position="423"/>
    </location>
</feature>
<dbReference type="InterPro" id="IPR036397">
    <property type="entry name" value="RNaseH_sf"/>
</dbReference>
<dbReference type="Pfam" id="PF17917">
    <property type="entry name" value="RT_RNaseH"/>
    <property type="match status" value="1"/>
</dbReference>
<keyword evidence="5" id="KW-0378">Hydrolase</keyword>
<dbReference type="InterPro" id="IPR050951">
    <property type="entry name" value="Retrovirus_Pol_polyprotein"/>
</dbReference>
<dbReference type="SUPFAM" id="SSF56672">
    <property type="entry name" value="DNA/RNA polymerases"/>
    <property type="match status" value="1"/>
</dbReference>
<name>A0ABQ4X887_9ASTR</name>
<comment type="caution">
    <text evidence="9">The sequence shown here is derived from an EMBL/GenBank/DDBJ whole genome shotgun (WGS) entry which is preliminary data.</text>
</comment>
<reference evidence="9" key="2">
    <citation type="submission" date="2022-01" db="EMBL/GenBank/DDBJ databases">
        <authorList>
            <person name="Yamashiro T."/>
            <person name="Shiraishi A."/>
            <person name="Satake H."/>
            <person name="Nakayama K."/>
        </authorList>
    </citation>
    <scope>NUCLEOTIDE SEQUENCE</scope>
</reference>
<dbReference type="InterPro" id="IPR041373">
    <property type="entry name" value="RT_RNaseH"/>
</dbReference>
<keyword evidence="1" id="KW-0808">Transferase</keyword>
<dbReference type="PANTHER" id="PTHR37984:SF5">
    <property type="entry name" value="PROTEIN NYNRIN-LIKE"/>
    <property type="match status" value="1"/>
</dbReference>
<accession>A0ABQ4X887</accession>
<keyword evidence="4" id="KW-0255">Endonuclease</keyword>
<evidence type="ECO:0000313" key="9">
    <source>
        <dbReference type="EMBL" id="GJS61451.1"/>
    </source>
</evidence>